<accession>A0A6J5YHL1</accession>
<dbReference type="Gene3D" id="1.20.1290.10">
    <property type="entry name" value="AhpD-like"/>
    <property type="match status" value="1"/>
</dbReference>
<dbReference type="EMBL" id="CAEMXZ010000027">
    <property type="protein sequence ID" value="CAB4323098.1"/>
    <property type="molecule type" value="Genomic_DNA"/>
</dbReference>
<gene>
    <name evidence="1" type="ORF">UFOPK1392_00844</name>
    <name evidence="2" type="ORF">UFOPK3733_01303</name>
</gene>
<protein>
    <submittedName>
        <fullName evidence="1">Unannotated protein</fullName>
    </submittedName>
</protein>
<evidence type="ECO:0000313" key="1">
    <source>
        <dbReference type="EMBL" id="CAB4323098.1"/>
    </source>
</evidence>
<dbReference type="EMBL" id="CAFBNC010000065">
    <property type="protein sequence ID" value="CAB4941158.1"/>
    <property type="molecule type" value="Genomic_DNA"/>
</dbReference>
<dbReference type="AlphaFoldDB" id="A0A6J5YHL1"/>
<organism evidence="1">
    <name type="scientific">freshwater metagenome</name>
    <dbReference type="NCBI Taxonomy" id="449393"/>
    <lineage>
        <taxon>unclassified sequences</taxon>
        <taxon>metagenomes</taxon>
        <taxon>ecological metagenomes</taxon>
    </lineage>
</organism>
<name>A0A6J5YHL1_9ZZZZ</name>
<proteinExistence type="predicted"/>
<reference evidence="1" key="1">
    <citation type="submission" date="2020-05" db="EMBL/GenBank/DDBJ databases">
        <authorList>
            <person name="Chiriac C."/>
            <person name="Salcher M."/>
            <person name="Ghai R."/>
            <person name="Kavagutti S V."/>
        </authorList>
    </citation>
    <scope>NUCLEOTIDE SEQUENCE</scope>
</reference>
<dbReference type="InterPro" id="IPR029032">
    <property type="entry name" value="AhpD-like"/>
</dbReference>
<sequence>MHAWVGAAPELTVPAAQLSSAVYEHSKLPLREFEAARVRIAQINDCSLCLNWRSARDVASRSPEADSIDEDFYAHIGDLSWEGFSERESLAAEFAALFAENHLAMDDTFWARMRAAYSDAEIVDLSVCVGMWLSQGRLNRVLDIDGPCRIPTPGGSPIGG</sequence>
<dbReference type="SUPFAM" id="SSF69118">
    <property type="entry name" value="AhpD-like"/>
    <property type="match status" value="1"/>
</dbReference>
<evidence type="ECO:0000313" key="2">
    <source>
        <dbReference type="EMBL" id="CAB4941158.1"/>
    </source>
</evidence>